<evidence type="ECO:0000256" key="10">
    <source>
        <dbReference type="ARBA" id="ARBA00044501"/>
    </source>
</evidence>
<comment type="subcellular location">
    <subcellularLocation>
        <location evidence="12">Cell membrane</location>
        <topology evidence="12">Multi-pass membrane protein</topology>
    </subcellularLocation>
    <subcellularLocation>
        <location evidence="2">Membrane</location>
        <topology evidence="2">Multi-pass membrane protein</topology>
    </subcellularLocation>
</comment>
<dbReference type="EMBL" id="BJYZ01000004">
    <property type="protein sequence ID" value="GEO37137.1"/>
    <property type="molecule type" value="Genomic_DNA"/>
</dbReference>
<comment type="function">
    <text evidence="12">Catalyzes the conversion of heme O to heme A by two successive hydroxylations of the methyl group at C8. The first hydroxylation forms heme I, the second hydroxylation results in an unstable dihydroxymethyl group, which spontaneously dehydrates, resulting in the formyl group of heme A.</text>
</comment>
<dbReference type="GO" id="GO:0016653">
    <property type="term" value="F:oxidoreductase activity, acting on NAD(P)H, heme protein as acceptor"/>
    <property type="evidence" value="ECO:0007669"/>
    <property type="project" value="TreeGrafter"/>
</dbReference>
<dbReference type="RefSeq" id="WP_052832128.1">
    <property type="nucleotide sequence ID" value="NZ_BJYZ01000004.1"/>
</dbReference>
<reference evidence="13 14" key="1">
    <citation type="submission" date="2019-07" db="EMBL/GenBank/DDBJ databases">
        <title>Whole genome shotgun sequence of Skermanella aerolata NBRC 106429.</title>
        <authorList>
            <person name="Hosoyama A."/>
            <person name="Uohara A."/>
            <person name="Ohji S."/>
            <person name="Ichikawa N."/>
        </authorList>
    </citation>
    <scope>NUCLEOTIDE SEQUENCE [LARGE SCALE GENOMIC DNA]</scope>
    <source>
        <strain evidence="13 14">NBRC 106429</strain>
    </source>
</reference>
<dbReference type="GO" id="GO:0006784">
    <property type="term" value="P:heme A biosynthetic process"/>
    <property type="evidence" value="ECO:0007669"/>
    <property type="project" value="UniProtKB-UniRule"/>
</dbReference>
<feature type="transmembrane region" description="Helical" evidence="12">
    <location>
        <begin position="118"/>
        <end position="136"/>
    </location>
</feature>
<evidence type="ECO:0000256" key="9">
    <source>
        <dbReference type="ARBA" id="ARBA00023136"/>
    </source>
</evidence>
<accession>A0A512DKZ0</accession>
<dbReference type="Pfam" id="PF02628">
    <property type="entry name" value="COX15-CtaA"/>
    <property type="match status" value="1"/>
</dbReference>
<evidence type="ECO:0000256" key="5">
    <source>
        <dbReference type="ARBA" id="ARBA00022989"/>
    </source>
</evidence>
<evidence type="ECO:0000256" key="11">
    <source>
        <dbReference type="ARBA" id="ARBA00048044"/>
    </source>
</evidence>
<dbReference type="GO" id="GO:0046872">
    <property type="term" value="F:metal ion binding"/>
    <property type="evidence" value="ECO:0007669"/>
    <property type="project" value="UniProtKB-KW"/>
</dbReference>
<keyword evidence="9 12" id="KW-0472">Membrane</keyword>
<comment type="pathway">
    <text evidence="10 12">Porphyrin-containing compound metabolism; heme A biosynthesis; heme A from heme O: step 1/1.</text>
</comment>
<feature type="transmembrane region" description="Helical" evidence="12">
    <location>
        <begin position="183"/>
        <end position="203"/>
    </location>
</feature>
<keyword evidence="3 12" id="KW-0812">Transmembrane</keyword>
<feature type="transmembrane region" description="Helical" evidence="12">
    <location>
        <begin position="313"/>
        <end position="331"/>
    </location>
</feature>
<dbReference type="HAMAP" id="MF_01665">
    <property type="entry name" value="HemeA_synth_type2"/>
    <property type="match status" value="1"/>
</dbReference>
<name>A0A512DKZ0_9PROT</name>
<dbReference type="GO" id="GO:0005886">
    <property type="term" value="C:plasma membrane"/>
    <property type="evidence" value="ECO:0007669"/>
    <property type="project" value="UniProtKB-SubCell"/>
</dbReference>
<evidence type="ECO:0000313" key="13">
    <source>
        <dbReference type="EMBL" id="GEO37137.1"/>
    </source>
</evidence>
<organism evidence="13 14">
    <name type="scientific">Skermanella aerolata</name>
    <dbReference type="NCBI Taxonomy" id="393310"/>
    <lineage>
        <taxon>Bacteria</taxon>
        <taxon>Pseudomonadati</taxon>
        <taxon>Pseudomonadota</taxon>
        <taxon>Alphaproteobacteria</taxon>
        <taxon>Rhodospirillales</taxon>
        <taxon>Azospirillaceae</taxon>
        <taxon>Skermanella</taxon>
    </lineage>
</organism>
<feature type="transmembrane region" description="Helical" evidence="12">
    <location>
        <begin position="224"/>
        <end position="248"/>
    </location>
</feature>
<comment type="catalytic activity">
    <reaction evidence="11">
        <text>Fe(II)-heme o + 2 A + H2O = Fe(II)-heme a + 2 AH2</text>
        <dbReference type="Rhea" id="RHEA:63388"/>
        <dbReference type="ChEBI" id="CHEBI:13193"/>
        <dbReference type="ChEBI" id="CHEBI:15377"/>
        <dbReference type="ChEBI" id="CHEBI:17499"/>
        <dbReference type="ChEBI" id="CHEBI:60530"/>
        <dbReference type="ChEBI" id="CHEBI:61715"/>
        <dbReference type="EC" id="1.17.99.9"/>
    </reaction>
    <physiologicalReaction direction="left-to-right" evidence="11">
        <dbReference type="Rhea" id="RHEA:63389"/>
    </physiologicalReaction>
</comment>
<dbReference type="UniPathway" id="UPA00269">
    <property type="reaction ID" value="UER00713"/>
</dbReference>
<keyword evidence="6 12" id="KW-0560">Oxidoreductase</keyword>
<comment type="similarity">
    <text evidence="12">Belongs to the COX15/CtaA family. Type 2 subfamily.</text>
</comment>
<evidence type="ECO:0000256" key="8">
    <source>
        <dbReference type="ARBA" id="ARBA00023133"/>
    </source>
</evidence>
<evidence type="ECO:0000256" key="2">
    <source>
        <dbReference type="ARBA" id="ARBA00004141"/>
    </source>
</evidence>
<keyword evidence="4 12" id="KW-0479">Metal-binding</keyword>
<gene>
    <name evidence="12 13" type="primary">ctaA</name>
    <name evidence="13" type="ORF">SAE02_12850</name>
</gene>
<feature type="binding site" description="axial binding residue" evidence="12">
    <location>
        <position position="345"/>
    </location>
    <ligand>
        <name>heme</name>
        <dbReference type="ChEBI" id="CHEBI:30413"/>
    </ligand>
    <ligandPart>
        <name>Fe</name>
        <dbReference type="ChEBI" id="CHEBI:18248"/>
    </ligandPart>
</feature>
<evidence type="ECO:0000313" key="14">
    <source>
        <dbReference type="Proteomes" id="UP000321523"/>
    </source>
</evidence>
<evidence type="ECO:0000256" key="12">
    <source>
        <dbReference type="HAMAP-Rule" id="MF_01665"/>
    </source>
</evidence>
<comment type="subunit">
    <text evidence="12">Interacts with CtaB.</text>
</comment>
<comment type="caution">
    <text evidence="13">The sequence shown here is derived from an EMBL/GenBank/DDBJ whole genome shotgun (WGS) entry which is preliminary data.</text>
</comment>
<protein>
    <recommendedName>
        <fullName evidence="12">Heme A synthase</fullName>
        <shortName evidence="12">HAS</shortName>
        <ecNumber evidence="12">1.17.99.9</ecNumber>
    </recommendedName>
    <alternativeName>
        <fullName evidence="12">Cytochrome aa3-controlling protein</fullName>
    </alternativeName>
</protein>
<feature type="transmembrane region" description="Helical" evidence="12">
    <location>
        <begin position="148"/>
        <end position="171"/>
    </location>
</feature>
<evidence type="ECO:0000256" key="4">
    <source>
        <dbReference type="ARBA" id="ARBA00022723"/>
    </source>
</evidence>
<dbReference type="InterPro" id="IPR003780">
    <property type="entry name" value="COX15/CtaA_fam"/>
</dbReference>
<proteinExistence type="inferred from homology"/>
<dbReference type="PANTHER" id="PTHR23289:SF2">
    <property type="entry name" value="CYTOCHROME C OXIDASE ASSEMBLY PROTEIN COX15 HOMOLOG"/>
    <property type="match status" value="1"/>
</dbReference>
<keyword evidence="14" id="KW-1185">Reference proteome</keyword>
<evidence type="ECO:0000256" key="1">
    <source>
        <dbReference type="ARBA" id="ARBA00001970"/>
    </source>
</evidence>
<dbReference type="GO" id="GO:0120547">
    <property type="term" value="F:heme A synthase activity"/>
    <property type="evidence" value="ECO:0007669"/>
    <property type="project" value="UniProtKB-EC"/>
</dbReference>
<keyword evidence="5 12" id="KW-1133">Transmembrane helix</keyword>
<comment type="cofactor">
    <cofactor evidence="1 12">
        <name>heme b</name>
        <dbReference type="ChEBI" id="CHEBI:60344"/>
    </cofactor>
</comment>
<sequence length="367" mass="40438">MAARKEWVKALSSVTYPASRDAEASAAPASRAIAFWLLICCGMVFAMAVIGAITRLTESGLSMVEWKPLIGMLPPLSAEEWNRVFGLYQATPEYRYVNAGMSLEEFKHIFFWEWFHRFWGQLIGFAFLLPFLWFWATKRIPKGMMPKLLGLFLLGGLQGGIGWFMVVSGLVDRPSVSHYRLALHLGMAFIIFAVMLWIALGLLDPKPASSGSTKAPALRRHIGMALGLVAVTVAWGAFVAGLDAGMIYNTWPLMGGHLVPEDMWFLDPAALNFVENHAAVQFTHRWLAIVTGVVVLALWWRTVRSDLSPRGHLIGHATGAMMVLQIVLGVATLISVVAIPLAAAHQAGALTLIALLIWLRHEVKAVR</sequence>
<evidence type="ECO:0000256" key="6">
    <source>
        <dbReference type="ARBA" id="ARBA00023002"/>
    </source>
</evidence>
<dbReference type="OrthoDB" id="9793156at2"/>
<dbReference type="Proteomes" id="UP000321523">
    <property type="component" value="Unassembled WGS sequence"/>
</dbReference>
<evidence type="ECO:0000256" key="3">
    <source>
        <dbReference type="ARBA" id="ARBA00022692"/>
    </source>
</evidence>
<dbReference type="EC" id="1.17.99.9" evidence="12"/>
<keyword evidence="7 12" id="KW-0408">Iron</keyword>
<keyword evidence="8 12" id="KW-0350">Heme biosynthesis</keyword>
<feature type="binding site" description="axial binding residue" evidence="12">
    <location>
        <position position="284"/>
    </location>
    <ligand>
        <name>heme</name>
        <dbReference type="ChEBI" id="CHEBI:30413"/>
    </ligand>
    <ligandPart>
        <name>Fe</name>
        <dbReference type="ChEBI" id="CHEBI:18248"/>
    </ligandPart>
</feature>
<evidence type="ECO:0000256" key="7">
    <source>
        <dbReference type="ARBA" id="ARBA00023004"/>
    </source>
</evidence>
<feature type="transmembrane region" description="Helical" evidence="12">
    <location>
        <begin position="337"/>
        <end position="359"/>
    </location>
</feature>
<dbReference type="PANTHER" id="PTHR23289">
    <property type="entry name" value="CYTOCHROME C OXIDASE ASSEMBLY PROTEIN COX15"/>
    <property type="match status" value="1"/>
</dbReference>
<feature type="transmembrane region" description="Helical" evidence="12">
    <location>
        <begin position="33"/>
        <end position="53"/>
    </location>
</feature>
<keyword evidence="12" id="KW-1003">Cell membrane</keyword>
<feature type="transmembrane region" description="Helical" evidence="12">
    <location>
        <begin position="282"/>
        <end position="301"/>
    </location>
</feature>
<dbReference type="InterPro" id="IPR023754">
    <property type="entry name" value="HemeA_Synthase_type2"/>
</dbReference>
<dbReference type="AlphaFoldDB" id="A0A512DKZ0"/>